<keyword evidence="2" id="KW-1185">Reference proteome</keyword>
<evidence type="ECO:0000313" key="1">
    <source>
        <dbReference type="EMBL" id="GIY96766.1"/>
    </source>
</evidence>
<dbReference type="EMBL" id="BPLR01018085">
    <property type="protein sequence ID" value="GIY96766.1"/>
    <property type="molecule type" value="Genomic_DNA"/>
</dbReference>
<gene>
    <name evidence="1" type="ORF">CEXT_270461</name>
</gene>
<comment type="caution">
    <text evidence="1">The sequence shown here is derived from an EMBL/GenBank/DDBJ whole genome shotgun (WGS) entry which is preliminary data.</text>
</comment>
<dbReference type="Proteomes" id="UP001054945">
    <property type="component" value="Unassembled WGS sequence"/>
</dbReference>
<organism evidence="1 2">
    <name type="scientific">Caerostris extrusa</name>
    <name type="common">Bark spider</name>
    <name type="synonym">Caerostris bankana</name>
    <dbReference type="NCBI Taxonomy" id="172846"/>
    <lineage>
        <taxon>Eukaryota</taxon>
        <taxon>Metazoa</taxon>
        <taxon>Ecdysozoa</taxon>
        <taxon>Arthropoda</taxon>
        <taxon>Chelicerata</taxon>
        <taxon>Arachnida</taxon>
        <taxon>Araneae</taxon>
        <taxon>Araneomorphae</taxon>
        <taxon>Entelegynae</taxon>
        <taxon>Araneoidea</taxon>
        <taxon>Araneidae</taxon>
        <taxon>Caerostris</taxon>
    </lineage>
</organism>
<proteinExistence type="predicted"/>
<reference evidence="1 2" key="1">
    <citation type="submission" date="2021-06" db="EMBL/GenBank/DDBJ databases">
        <title>Caerostris extrusa draft genome.</title>
        <authorList>
            <person name="Kono N."/>
            <person name="Arakawa K."/>
        </authorList>
    </citation>
    <scope>NUCLEOTIDE SEQUENCE [LARGE SCALE GENOMIC DNA]</scope>
</reference>
<dbReference type="AlphaFoldDB" id="A0AAV4XS14"/>
<name>A0AAV4XS14_CAEEX</name>
<evidence type="ECO:0000313" key="2">
    <source>
        <dbReference type="Proteomes" id="UP001054945"/>
    </source>
</evidence>
<accession>A0AAV4XS14</accession>
<sequence length="110" mass="12427">MTAEETKIHSAIIKSSLRKRFRCDRNRLILFGGYKRYNKIRWGASCLSAYCKQNVGSFNIYFIQGNFRAIIEGDSGGWSQSNDLISPLGALDRRIGSNATYCAKEVLCVH</sequence>
<protein>
    <submittedName>
        <fullName evidence="1">Uncharacterized protein</fullName>
    </submittedName>
</protein>